<organism evidence="3 4">
    <name type="scientific">Brevibacillus reuszeri</name>
    <dbReference type="NCBI Taxonomy" id="54915"/>
    <lineage>
        <taxon>Bacteria</taxon>
        <taxon>Bacillati</taxon>
        <taxon>Bacillota</taxon>
        <taxon>Bacilli</taxon>
        <taxon>Bacillales</taxon>
        <taxon>Paenibacillaceae</taxon>
        <taxon>Brevibacillus</taxon>
    </lineage>
</organism>
<dbReference type="InterPro" id="IPR000073">
    <property type="entry name" value="AB_hydrolase_1"/>
</dbReference>
<reference evidence="4" key="1">
    <citation type="submission" date="2015-07" db="EMBL/GenBank/DDBJ databases">
        <title>Genome sequencing project for genomic taxonomy and phylogenomics of Bacillus-like bacteria.</title>
        <authorList>
            <person name="Liu B."/>
            <person name="Wang J."/>
            <person name="Zhu Y."/>
            <person name="Liu G."/>
            <person name="Chen Q."/>
            <person name="Chen Z."/>
            <person name="Lan J."/>
            <person name="Che J."/>
            <person name="Ge C."/>
            <person name="Shi H."/>
            <person name="Pan Z."/>
            <person name="Liu X."/>
        </authorList>
    </citation>
    <scope>NUCLEOTIDE SEQUENCE [LARGE SCALE GENOMIC DNA]</scope>
    <source>
        <strain evidence="4">DSM 9887</strain>
    </source>
</reference>
<name>A0A0K9YUM1_9BACL</name>
<comment type="caution">
    <text evidence="3">The sequence shown here is derived from an EMBL/GenBank/DDBJ whole genome shotgun (WGS) entry which is preliminary data.</text>
</comment>
<dbReference type="STRING" id="54915.ADS79_11065"/>
<evidence type="ECO:0000313" key="3">
    <source>
        <dbReference type="EMBL" id="KNB72408.1"/>
    </source>
</evidence>
<dbReference type="Proteomes" id="UP000319578">
    <property type="component" value="Unassembled WGS sequence"/>
</dbReference>
<gene>
    <name evidence="2" type="primary">ytpA</name>
    <name evidence="3" type="ORF">ADS79_11065</name>
    <name evidence="2" type="ORF">BRE01_42590</name>
</gene>
<dbReference type="PATRIC" id="fig|54915.3.peg.1168"/>
<dbReference type="Gene3D" id="3.40.50.1820">
    <property type="entry name" value="alpha/beta hydrolase"/>
    <property type="match status" value="1"/>
</dbReference>
<evidence type="ECO:0000259" key="1">
    <source>
        <dbReference type="Pfam" id="PF12146"/>
    </source>
</evidence>
<evidence type="ECO:0000313" key="2">
    <source>
        <dbReference type="EMBL" id="GED70557.1"/>
    </source>
</evidence>
<dbReference type="InterPro" id="IPR051044">
    <property type="entry name" value="MAG_DAG_Lipase"/>
</dbReference>
<keyword evidence="5" id="KW-1185">Reference proteome</keyword>
<sequence>MFKHKWPSQNQRGAVVLVHGTGEHHGRYEHVAAYLNEQGWTVYTGDLPGWGRATGARGHIDSFSQYIETARMWTEEALKDISGEYPVFIMGHSLGGLIAARFVQVFERRHELSGLILTSPCMQLKLVVPEWKAQVARWLDRVWPTLTIPNGITPDMVSRDEQVQAAYKSDPLNYPKVSVRWFQELERAMTRAWEERGKLDIPVLIMQAGDDTIINADAVERFAEGIGPHATFQRIAGLRHEILNEPERDKILRQIGEWMNEKI</sequence>
<dbReference type="PRINTS" id="PR00111">
    <property type="entry name" value="ABHYDROLASE"/>
</dbReference>
<dbReference type="Proteomes" id="UP000036834">
    <property type="component" value="Unassembled WGS sequence"/>
</dbReference>
<reference evidence="3" key="2">
    <citation type="submission" date="2015-07" db="EMBL/GenBank/DDBJ databases">
        <title>MeaNS - Measles Nucleotide Surveillance Program.</title>
        <authorList>
            <person name="Tran T."/>
            <person name="Druce J."/>
        </authorList>
    </citation>
    <scope>NUCLEOTIDE SEQUENCE</scope>
    <source>
        <strain evidence="3">DSM 9887</strain>
    </source>
</reference>
<proteinExistence type="predicted"/>
<dbReference type="SUPFAM" id="SSF53474">
    <property type="entry name" value="alpha/beta-Hydrolases"/>
    <property type="match status" value="1"/>
</dbReference>
<evidence type="ECO:0000313" key="4">
    <source>
        <dbReference type="Proteomes" id="UP000036834"/>
    </source>
</evidence>
<dbReference type="InterPro" id="IPR022742">
    <property type="entry name" value="Hydrolase_4"/>
</dbReference>
<evidence type="ECO:0000313" key="5">
    <source>
        <dbReference type="Proteomes" id="UP000319578"/>
    </source>
</evidence>
<dbReference type="OrthoDB" id="9806902at2"/>
<dbReference type="PANTHER" id="PTHR11614">
    <property type="entry name" value="PHOSPHOLIPASE-RELATED"/>
    <property type="match status" value="1"/>
</dbReference>
<dbReference type="RefSeq" id="WP_049738461.1">
    <property type="nucleotide sequence ID" value="NZ_BJON01000016.1"/>
</dbReference>
<dbReference type="EMBL" id="LGIQ01000007">
    <property type="protein sequence ID" value="KNB72408.1"/>
    <property type="molecule type" value="Genomic_DNA"/>
</dbReference>
<dbReference type="AlphaFoldDB" id="A0A0K9YUM1"/>
<dbReference type="EMBL" id="BJON01000016">
    <property type="protein sequence ID" value="GED70557.1"/>
    <property type="molecule type" value="Genomic_DNA"/>
</dbReference>
<protein>
    <submittedName>
        <fullName evidence="2 3">Lipase</fullName>
    </submittedName>
</protein>
<feature type="domain" description="Serine aminopeptidase S33" evidence="1">
    <location>
        <begin position="10"/>
        <end position="247"/>
    </location>
</feature>
<accession>A0A0K9YUM1</accession>
<dbReference type="InterPro" id="IPR029058">
    <property type="entry name" value="AB_hydrolase_fold"/>
</dbReference>
<dbReference type="Pfam" id="PF12146">
    <property type="entry name" value="Hydrolase_4"/>
    <property type="match status" value="1"/>
</dbReference>
<reference evidence="2 5" key="3">
    <citation type="submission" date="2019-06" db="EMBL/GenBank/DDBJ databases">
        <title>Whole genome shotgun sequence of Brevibacillus reuszeri NBRC 15719.</title>
        <authorList>
            <person name="Hosoyama A."/>
            <person name="Uohara A."/>
            <person name="Ohji S."/>
            <person name="Ichikawa N."/>
        </authorList>
    </citation>
    <scope>NUCLEOTIDE SEQUENCE [LARGE SCALE GENOMIC DNA]</scope>
    <source>
        <strain evidence="2 5">NBRC 15719</strain>
    </source>
</reference>